<reference evidence="1 2" key="1">
    <citation type="submission" date="2016-06" db="EMBL/GenBank/DDBJ databases">
        <title>Living apart together: crosstalk between the core and supernumerary genomes in a fungal plant pathogen.</title>
        <authorList>
            <person name="Vanheule A."/>
            <person name="Audenaert K."/>
            <person name="Warris S."/>
            <person name="Van De Geest H."/>
            <person name="Schijlen E."/>
            <person name="Hofte M."/>
            <person name="De Saeger S."/>
            <person name="Haesaert G."/>
            <person name="Waalwijk C."/>
            <person name="Van Der Lee T."/>
        </authorList>
    </citation>
    <scope>NUCLEOTIDE SEQUENCE [LARGE SCALE GENOMIC DNA]</scope>
    <source>
        <strain evidence="1 2">2516</strain>
    </source>
</reference>
<proteinExistence type="predicted"/>
<gene>
    <name evidence="1" type="ORF">FPOA_09354</name>
</gene>
<protein>
    <submittedName>
        <fullName evidence="1">Uncharacterized protein</fullName>
    </submittedName>
</protein>
<sequence>MEETNNATTETSRLTRVAYIRTILDKKTTEELTENDRFNLNSWLCTWVGQNVPWDPWGSGRKNRTKPPPDLLHRYILGYSTGADSYILDWLLRNSEPKYARLSRSDFTVYLSATQMNDPNNKDLLQRFASTNVTIKKITNPSEEYPSDDICDSAMLAESDYIIDQTLQSGPNSWLSTDALYRDSLRHGHPQRYKTEEHSNFYYQNRLRNKMGHTLTSCQYPHGKSVQWKQYHEKQWRDYECPSCGQRCKRSKGCKNTGEDWASDRNKRKDAWMDGLDLSAARPPGFEKYWRRLSVNDVVYYCGDSFRKWNWRSVDTFSGEWKRD</sequence>
<organism evidence="1 2">
    <name type="scientific">Fusarium poae</name>
    <dbReference type="NCBI Taxonomy" id="36050"/>
    <lineage>
        <taxon>Eukaryota</taxon>
        <taxon>Fungi</taxon>
        <taxon>Dikarya</taxon>
        <taxon>Ascomycota</taxon>
        <taxon>Pezizomycotina</taxon>
        <taxon>Sordariomycetes</taxon>
        <taxon>Hypocreomycetidae</taxon>
        <taxon>Hypocreales</taxon>
        <taxon>Nectriaceae</taxon>
        <taxon>Fusarium</taxon>
    </lineage>
</organism>
<dbReference type="OMA" id="SCGQRCK"/>
<dbReference type="Proteomes" id="UP000091967">
    <property type="component" value="Unassembled WGS sequence"/>
</dbReference>
<comment type="caution">
    <text evidence="1">The sequence shown here is derived from an EMBL/GenBank/DDBJ whole genome shotgun (WGS) entry which is preliminary data.</text>
</comment>
<keyword evidence="2" id="KW-1185">Reference proteome</keyword>
<evidence type="ECO:0000313" key="1">
    <source>
        <dbReference type="EMBL" id="OBS23036.1"/>
    </source>
</evidence>
<accession>A0A1B8ARM8</accession>
<name>A0A1B8ARM8_FUSPO</name>
<evidence type="ECO:0000313" key="2">
    <source>
        <dbReference type="Proteomes" id="UP000091967"/>
    </source>
</evidence>
<dbReference type="AlphaFoldDB" id="A0A1B8ARM8"/>
<dbReference type="EMBL" id="LYXU01000003">
    <property type="protein sequence ID" value="OBS23036.1"/>
    <property type="molecule type" value="Genomic_DNA"/>
</dbReference>